<accession>A0ABW4FFV0</accession>
<dbReference type="Gene3D" id="3.90.550.10">
    <property type="entry name" value="Spore Coat Polysaccharide Biosynthesis Protein SpsA, Chain A"/>
    <property type="match status" value="1"/>
</dbReference>
<name>A0ABW4FFV0_9PSEU</name>
<dbReference type="SUPFAM" id="SSF53448">
    <property type="entry name" value="Nucleotide-diphospho-sugar transferases"/>
    <property type="match status" value="1"/>
</dbReference>
<dbReference type="Proteomes" id="UP001597145">
    <property type="component" value="Unassembled WGS sequence"/>
</dbReference>
<gene>
    <name evidence="1" type="ORF">ACFSCY_04080</name>
</gene>
<dbReference type="PANTHER" id="PTHR43179">
    <property type="entry name" value="RHAMNOSYLTRANSFERASE WBBL"/>
    <property type="match status" value="1"/>
</dbReference>
<comment type="caution">
    <text evidence="1">The sequence shown here is derived from an EMBL/GenBank/DDBJ whole genome shotgun (WGS) entry which is preliminary data.</text>
</comment>
<organism evidence="1 2">
    <name type="scientific">Pseudonocardia aurantiaca</name>
    <dbReference type="NCBI Taxonomy" id="75290"/>
    <lineage>
        <taxon>Bacteria</taxon>
        <taxon>Bacillati</taxon>
        <taxon>Actinomycetota</taxon>
        <taxon>Actinomycetes</taxon>
        <taxon>Pseudonocardiales</taxon>
        <taxon>Pseudonocardiaceae</taxon>
        <taxon>Pseudonocardia</taxon>
    </lineage>
</organism>
<dbReference type="InterPro" id="IPR029044">
    <property type="entry name" value="Nucleotide-diphossugar_trans"/>
</dbReference>
<dbReference type="EMBL" id="JBHUCP010000003">
    <property type="protein sequence ID" value="MFD1528611.1"/>
    <property type="molecule type" value="Genomic_DNA"/>
</dbReference>
<keyword evidence="2" id="KW-1185">Reference proteome</keyword>
<dbReference type="RefSeq" id="WP_343969755.1">
    <property type="nucleotide sequence ID" value="NZ_BAAAJG010000001.1"/>
</dbReference>
<reference evidence="2" key="1">
    <citation type="journal article" date="2019" name="Int. J. Syst. Evol. Microbiol.">
        <title>The Global Catalogue of Microorganisms (GCM) 10K type strain sequencing project: providing services to taxonomists for standard genome sequencing and annotation.</title>
        <authorList>
            <consortium name="The Broad Institute Genomics Platform"/>
            <consortium name="The Broad Institute Genome Sequencing Center for Infectious Disease"/>
            <person name="Wu L."/>
            <person name="Ma J."/>
        </authorList>
    </citation>
    <scope>NUCLEOTIDE SEQUENCE [LARGE SCALE GENOMIC DNA]</scope>
    <source>
        <strain evidence="2">JCM 12165</strain>
    </source>
</reference>
<proteinExistence type="predicted"/>
<dbReference type="PANTHER" id="PTHR43179:SF7">
    <property type="entry name" value="RHAMNOSYLTRANSFERASE WBBL"/>
    <property type="match status" value="1"/>
</dbReference>
<evidence type="ECO:0000313" key="2">
    <source>
        <dbReference type="Proteomes" id="UP001597145"/>
    </source>
</evidence>
<protein>
    <submittedName>
        <fullName evidence="1">dTDP-Rha--alpha-D-GlcNAc-pyrophosphate polyprenol alpha-3-L-rhamnosyltransferase</fullName>
    </submittedName>
</protein>
<sequence length="258" mass="26426">MKGDIVPVYGGQTAVVTVTRSGQPDPGRLLGSLAAACACPLRAVVADTAAAARAPEGVEVVRLVEDVGRPAAVNRAVAGLPDSVGWVVIAEPGACWAPGSLDVLLRAAARHPRAGLVGPRLLGAAGAVPSGGELPTMLAAARGRVPVGVPGEGPVGWLSTAAVLMRRSAWDSVDGLDPRYLGGPGDMGDVDLGERLVRAGWLVVHEPAANAYVEGGETSWNGHGILEPHADGLRRYVHDRGRVSARALLALTGRLRRG</sequence>
<evidence type="ECO:0000313" key="1">
    <source>
        <dbReference type="EMBL" id="MFD1528611.1"/>
    </source>
</evidence>